<sequence length="159" mass="17657">MASKNHTRGSPTGSETGSDDPHIFIADIKTPLLAFQIPKTSMMNENQSTVVAAIPGKKVMATTYYPHKPSHVETLPQSYPSQDPVVMKKGISVSFSVTMPWHTNFSAVDSSHRHQAETDMGHLDEAGFEDEYMPRSTLPSILLAMERAGFYRKLKYEGK</sequence>
<comment type="caution">
    <text evidence="2">The sequence shown here is derived from an EMBL/GenBank/DDBJ whole genome shotgun (WGS) entry which is preliminary data.</text>
</comment>
<evidence type="ECO:0000256" key="1">
    <source>
        <dbReference type="SAM" id="MobiDB-lite"/>
    </source>
</evidence>
<dbReference type="Proteomes" id="UP001166674">
    <property type="component" value="Unassembled WGS sequence"/>
</dbReference>
<name>A0AA41MVD3_SCICA</name>
<reference evidence="2" key="1">
    <citation type="submission" date="2020-03" db="EMBL/GenBank/DDBJ databases">
        <title>Studies in the Genomics of Life Span.</title>
        <authorList>
            <person name="Glass D."/>
        </authorList>
    </citation>
    <scope>NUCLEOTIDE SEQUENCE</scope>
    <source>
        <strain evidence="2">SUZIE</strain>
        <tissue evidence="2">Muscle</tissue>
    </source>
</reference>
<feature type="region of interest" description="Disordered" evidence="1">
    <location>
        <begin position="1"/>
        <end position="22"/>
    </location>
</feature>
<organism evidence="2 3">
    <name type="scientific">Sciurus carolinensis</name>
    <name type="common">Eastern gray squirrel</name>
    <dbReference type="NCBI Taxonomy" id="30640"/>
    <lineage>
        <taxon>Eukaryota</taxon>
        <taxon>Metazoa</taxon>
        <taxon>Chordata</taxon>
        <taxon>Craniata</taxon>
        <taxon>Vertebrata</taxon>
        <taxon>Euteleostomi</taxon>
        <taxon>Mammalia</taxon>
        <taxon>Eutheria</taxon>
        <taxon>Euarchontoglires</taxon>
        <taxon>Glires</taxon>
        <taxon>Rodentia</taxon>
        <taxon>Sciuromorpha</taxon>
        <taxon>Sciuridae</taxon>
        <taxon>Sciurinae</taxon>
        <taxon>Sciurini</taxon>
        <taxon>Sciurus</taxon>
    </lineage>
</organism>
<gene>
    <name evidence="2" type="ORF">SUZIE_148025</name>
</gene>
<evidence type="ECO:0000313" key="2">
    <source>
        <dbReference type="EMBL" id="MBZ3878457.1"/>
    </source>
</evidence>
<keyword evidence="3" id="KW-1185">Reference proteome</keyword>
<dbReference type="AlphaFoldDB" id="A0AA41MVD3"/>
<accession>A0AA41MVD3</accession>
<evidence type="ECO:0000313" key="3">
    <source>
        <dbReference type="Proteomes" id="UP001166674"/>
    </source>
</evidence>
<proteinExistence type="predicted"/>
<protein>
    <submittedName>
        <fullName evidence="2">GRB2-associated-binding protein 2</fullName>
    </submittedName>
</protein>
<dbReference type="EMBL" id="JAATJV010327700">
    <property type="protein sequence ID" value="MBZ3878457.1"/>
    <property type="molecule type" value="Genomic_DNA"/>
</dbReference>